<dbReference type="Proteomes" id="UP001646157">
    <property type="component" value="Unassembled WGS sequence"/>
</dbReference>
<dbReference type="EMBL" id="JAFBDZ010000003">
    <property type="protein sequence ID" value="MBM7586415.1"/>
    <property type="molecule type" value="Genomic_DNA"/>
</dbReference>
<dbReference type="PANTHER" id="PTHR43459:SF1">
    <property type="entry name" value="EG:BACN32G11.4 PROTEIN"/>
    <property type="match status" value="1"/>
</dbReference>
<dbReference type="Gene3D" id="3.90.226.10">
    <property type="entry name" value="2-enoyl-CoA Hydratase, Chain A, domain 1"/>
    <property type="match status" value="1"/>
</dbReference>
<name>A0ABS2NEY5_9BACI</name>
<dbReference type="SUPFAM" id="SSF52096">
    <property type="entry name" value="ClpP/crotonase"/>
    <property type="match status" value="1"/>
</dbReference>
<dbReference type="InterPro" id="IPR014748">
    <property type="entry name" value="Enoyl-CoA_hydra_C"/>
</dbReference>
<dbReference type="InterPro" id="IPR029045">
    <property type="entry name" value="ClpP/crotonase-like_dom_sf"/>
</dbReference>
<evidence type="ECO:0000256" key="1">
    <source>
        <dbReference type="ARBA" id="ARBA00005254"/>
    </source>
</evidence>
<gene>
    <name evidence="2" type="ORF">JOC86_002967</name>
</gene>
<dbReference type="NCBIfam" id="NF005804">
    <property type="entry name" value="PRK07659.1"/>
    <property type="match status" value="1"/>
</dbReference>
<comment type="caution">
    <text evidence="2">The sequence shown here is derived from an EMBL/GenBank/DDBJ whole genome shotgun (WGS) entry which is preliminary data.</text>
</comment>
<evidence type="ECO:0000313" key="3">
    <source>
        <dbReference type="Proteomes" id="UP001646157"/>
    </source>
</evidence>
<dbReference type="RefSeq" id="WP_239587625.1">
    <property type="nucleotide sequence ID" value="NZ_JAFBDZ010000003.1"/>
</dbReference>
<dbReference type="Gene3D" id="1.10.12.10">
    <property type="entry name" value="Lyase 2-enoyl-coa Hydratase, Chain A, domain 2"/>
    <property type="match status" value="1"/>
</dbReference>
<dbReference type="CDD" id="cd06558">
    <property type="entry name" value="crotonase-like"/>
    <property type="match status" value="1"/>
</dbReference>
<reference evidence="2 3" key="1">
    <citation type="submission" date="2021-01" db="EMBL/GenBank/DDBJ databases">
        <title>Genomic Encyclopedia of Type Strains, Phase IV (KMG-IV): sequencing the most valuable type-strain genomes for metagenomic binning, comparative biology and taxonomic classification.</title>
        <authorList>
            <person name="Goeker M."/>
        </authorList>
    </citation>
    <scope>NUCLEOTIDE SEQUENCE [LARGE SCALE GENOMIC DNA]</scope>
    <source>
        <strain evidence="2 3">DSM 24834</strain>
    </source>
</reference>
<proteinExistence type="inferred from homology"/>
<dbReference type="Pfam" id="PF00378">
    <property type="entry name" value="ECH_1"/>
    <property type="match status" value="1"/>
</dbReference>
<sequence>METITSTYETLNLMKENKVAYLTLNRPHALNAMNVLMIRELLQCLKELEKDNEIGILVIKGEGKGFSSGGDIKEMLALGGEEQFFSIMDTINELVLTLYSMKKMTVAGIHGTAAGLGLSLALACDYLICEDDSKLAMNFIGIGLIPDGGGHFHLSERLGVAQAKKLIWNGSIVNGQKALKLSLVDEAAVTGKLKQSIDHYVQQCLQKPIVAMVKTKEIYLKMTRPKLEVILEEEKHAQWLMRQTEDHKEGIQAFVEKRKPVFTGK</sequence>
<protein>
    <submittedName>
        <fullName evidence="2">Enoyl-CoA hydratase/carnithine racemase</fullName>
    </submittedName>
</protein>
<keyword evidence="3" id="KW-1185">Reference proteome</keyword>
<dbReference type="InterPro" id="IPR001753">
    <property type="entry name" value="Enoyl-CoA_hydra/iso"/>
</dbReference>
<evidence type="ECO:0000313" key="2">
    <source>
        <dbReference type="EMBL" id="MBM7586415.1"/>
    </source>
</evidence>
<accession>A0ABS2NEY5</accession>
<comment type="similarity">
    <text evidence="1">Belongs to the enoyl-CoA hydratase/isomerase family.</text>
</comment>
<organism evidence="2 3">
    <name type="scientific">Rossellomorea pakistanensis</name>
    <dbReference type="NCBI Taxonomy" id="992288"/>
    <lineage>
        <taxon>Bacteria</taxon>
        <taxon>Bacillati</taxon>
        <taxon>Bacillota</taxon>
        <taxon>Bacilli</taxon>
        <taxon>Bacillales</taxon>
        <taxon>Bacillaceae</taxon>
        <taxon>Rossellomorea</taxon>
    </lineage>
</organism>
<dbReference type="PANTHER" id="PTHR43459">
    <property type="entry name" value="ENOYL-COA HYDRATASE"/>
    <property type="match status" value="1"/>
</dbReference>